<sequence>MPRAPRSVKQQMDVFSAELRERGCTWAEVAAEFQRRWRLNSRQGFREAHRLTQAKVCHLWNEYWPNEPLTTRKLGSWEAWPGPTGNEPPIAGLNRLARIYQCRTADLVDGEDHRDADEHNVLATRFQGRPLVAAGAAGSLGPEDIRGVLSALPDLVTGPVPVGRSRDEEYDALVRALAQWAANMKRRDVLALIRAAASAAAASPLLARLDEDEFDRLALVSTEPSRVDTATVGHIDAVLHHCMRQEDALGPQSVLGTVLAQQHLVRSLIPSAPNDEVRERLLTLLANICRFTAWVLFNLNDFNGANYYYDQAKVAAHAANDDAMNSFVLANWSQLATWQGDPRQGVEHALGALAWGQRARSRLLVSYACDVGARAYSAVLSRSPRTDRRKDHARCMTSLDQARRELVHAGEGDVASHLLYFYGDGQYLSTKTKCLLNMGDAQTAVEVAARSLAKIDPAFVRNMAFSRLDLARGHLQLRAIDEACEHIGEAARLTCKNTSPRLARSVVEVRETLNPWARTRQVAALDEKLHAFQLIA</sequence>
<gene>
    <name evidence="1" type="ORF">GCM10017559_79260</name>
</gene>
<protein>
    <recommendedName>
        <fullName evidence="3">Transcriptional regulator</fullName>
    </recommendedName>
</protein>
<proteinExistence type="predicted"/>
<evidence type="ECO:0000313" key="1">
    <source>
        <dbReference type="EMBL" id="GAA3039172.1"/>
    </source>
</evidence>
<keyword evidence="2" id="KW-1185">Reference proteome</keyword>
<accession>A0ABP6LHA1</accession>
<reference evidence="2" key="1">
    <citation type="journal article" date="2019" name="Int. J. Syst. Evol. Microbiol.">
        <title>The Global Catalogue of Microorganisms (GCM) 10K type strain sequencing project: providing services to taxonomists for standard genome sequencing and annotation.</title>
        <authorList>
            <consortium name="The Broad Institute Genomics Platform"/>
            <consortium name="The Broad Institute Genome Sequencing Center for Infectious Disease"/>
            <person name="Wu L."/>
            <person name="Ma J."/>
        </authorList>
    </citation>
    <scope>NUCLEOTIDE SEQUENCE [LARGE SCALE GENOMIC DNA]</scope>
    <source>
        <strain evidence="2">JCM 3106</strain>
    </source>
</reference>
<dbReference type="RefSeq" id="WP_344906854.1">
    <property type="nucleotide sequence ID" value="NZ_BAAAWD010000029.1"/>
</dbReference>
<dbReference type="Proteomes" id="UP001499930">
    <property type="component" value="Unassembled WGS sequence"/>
</dbReference>
<name>A0ABP6LHA1_9ACTN</name>
<evidence type="ECO:0008006" key="3">
    <source>
        <dbReference type="Google" id="ProtNLM"/>
    </source>
</evidence>
<evidence type="ECO:0000313" key="2">
    <source>
        <dbReference type="Proteomes" id="UP001499930"/>
    </source>
</evidence>
<comment type="caution">
    <text evidence="1">The sequence shown here is derived from an EMBL/GenBank/DDBJ whole genome shotgun (WGS) entry which is preliminary data.</text>
</comment>
<dbReference type="EMBL" id="BAAAWD010000029">
    <property type="protein sequence ID" value="GAA3039172.1"/>
    <property type="molecule type" value="Genomic_DNA"/>
</dbReference>
<organism evidence="1 2">
    <name type="scientific">Streptosporangium longisporum</name>
    <dbReference type="NCBI Taxonomy" id="46187"/>
    <lineage>
        <taxon>Bacteria</taxon>
        <taxon>Bacillati</taxon>
        <taxon>Actinomycetota</taxon>
        <taxon>Actinomycetes</taxon>
        <taxon>Streptosporangiales</taxon>
        <taxon>Streptosporangiaceae</taxon>
        <taxon>Streptosporangium</taxon>
    </lineage>
</organism>